<name>A0A8K0DIX2_IGNLU</name>
<comment type="caution">
    <text evidence="2">The sequence shown here is derived from an EMBL/GenBank/DDBJ whole genome shotgun (WGS) entry which is preliminary data.</text>
</comment>
<dbReference type="Proteomes" id="UP000801492">
    <property type="component" value="Unassembled WGS sequence"/>
</dbReference>
<dbReference type="PANTHER" id="PTHR10166:SF63">
    <property type="entry name" value="STRAIGHTJACKET, ISOFORM C"/>
    <property type="match status" value="1"/>
</dbReference>
<dbReference type="Gene3D" id="3.30.450.20">
    <property type="entry name" value="PAS domain"/>
    <property type="match status" value="1"/>
</dbReference>
<feature type="domain" description="Voltage-dependent calcium channel alpha-2/delta subunit conserved region" evidence="1">
    <location>
        <begin position="184"/>
        <end position="565"/>
    </location>
</feature>
<dbReference type="GO" id="GO:0005891">
    <property type="term" value="C:voltage-gated calcium channel complex"/>
    <property type="evidence" value="ECO:0007669"/>
    <property type="project" value="TreeGrafter"/>
</dbReference>
<accession>A0A8K0DIX2</accession>
<gene>
    <name evidence="2" type="ORF">ILUMI_01825</name>
</gene>
<keyword evidence="3" id="KW-1185">Reference proteome</keyword>
<dbReference type="GO" id="GO:0005245">
    <property type="term" value="F:voltage-gated calcium channel activity"/>
    <property type="evidence" value="ECO:0007669"/>
    <property type="project" value="TreeGrafter"/>
</dbReference>
<organism evidence="2 3">
    <name type="scientific">Ignelater luminosus</name>
    <name type="common">Cucubano</name>
    <name type="synonym">Pyrophorus luminosus</name>
    <dbReference type="NCBI Taxonomy" id="2038154"/>
    <lineage>
        <taxon>Eukaryota</taxon>
        <taxon>Metazoa</taxon>
        <taxon>Ecdysozoa</taxon>
        <taxon>Arthropoda</taxon>
        <taxon>Hexapoda</taxon>
        <taxon>Insecta</taxon>
        <taxon>Pterygota</taxon>
        <taxon>Neoptera</taxon>
        <taxon>Endopterygota</taxon>
        <taxon>Coleoptera</taxon>
        <taxon>Polyphaga</taxon>
        <taxon>Elateriformia</taxon>
        <taxon>Elateroidea</taxon>
        <taxon>Elateridae</taxon>
        <taxon>Agrypninae</taxon>
        <taxon>Pyrophorini</taxon>
        <taxon>Ignelater</taxon>
    </lineage>
</organism>
<evidence type="ECO:0000313" key="3">
    <source>
        <dbReference type="Proteomes" id="UP000801492"/>
    </source>
</evidence>
<dbReference type="EMBL" id="VTPC01000791">
    <property type="protein sequence ID" value="KAF2904367.1"/>
    <property type="molecule type" value="Genomic_DNA"/>
</dbReference>
<reference evidence="2" key="1">
    <citation type="submission" date="2019-08" db="EMBL/GenBank/DDBJ databases">
        <title>The genome of the North American firefly Photinus pyralis.</title>
        <authorList>
            <consortium name="Photinus pyralis genome working group"/>
            <person name="Fallon T.R."/>
            <person name="Sander Lower S.E."/>
            <person name="Weng J.-K."/>
        </authorList>
    </citation>
    <scope>NUCLEOTIDE SEQUENCE</scope>
    <source>
        <strain evidence="2">TRF0915ILg1</strain>
        <tissue evidence="2">Whole body</tissue>
    </source>
</reference>
<sequence>MTMPHRIGVNGYAAILTNNGLVLLHPDHRTEFEGIIKPTFNRVDMTEVEIVDDNNEPRDFNKALLEMRDKIVKQETGYASFKVKTHMDDMRRVILNTRHYFYTKIGPFSLVIAMPDRYGFNRIIYNGANVEENAHNLSGLENTRYWKIHPEWRYCKHYGEKRIHFKSPENELRYFLNRLKQSNWKWSRFCNQGLVKLFILDAKITQWYEEHDTHAIKDKIRIYNVRIVFMATHTGLTRWKSYVFNDTEPEFIRTNNKAIDEIWYKRSIEYNYDSPRSFIYSVPSIQRNISESLITATSSVFAETKGLKAPAAVVGFQFDHSVLNSMLVDLARPCYSADLSCFILDNNAYILVSKQDANVGRFFGSVRPKTMHLLVEDGIYHKTRIFDYQSICYKDPPQPKSRSPAYKVSPFYTNIFGIISWIFTSIMCFIRSALGAGVIKDNPCLRAITHEYVKRAVEKSLPTPCDREFWLYTLKQRSFVGRNTEKRNAAADCLWNYIIQPVPLSNLVLLVVNEKCLDSMAGYNFVSEPVELLYNNLSMPCYIATKNNYTRRRYIACINKHENESRLNPMSKKYCGITWS</sequence>
<proteinExistence type="predicted"/>
<dbReference type="Pfam" id="PF08473">
    <property type="entry name" value="VGCC_alpha2"/>
    <property type="match status" value="1"/>
</dbReference>
<dbReference type="PANTHER" id="PTHR10166">
    <property type="entry name" value="VOLTAGE-DEPENDENT CALCIUM CHANNEL SUBUNIT ALPHA-2/DELTA-RELATED"/>
    <property type="match status" value="1"/>
</dbReference>
<protein>
    <recommendedName>
        <fullName evidence="1">Voltage-dependent calcium channel alpha-2/delta subunit conserved region domain-containing protein</fullName>
    </recommendedName>
</protein>
<dbReference type="AlphaFoldDB" id="A0A8K0DIX2"/>
<evidence type="ECO:0000259" key="1">
    <source>
        <dbReference type="Pfam" id="PF08473"/>
    </source>
</evidence>
<evidence type="ECO:0000313" key="2">
    <source>
        <dbReference type="EMBL" id="KAF2904367.1"/>
    </source>
</evidence>
<dbReference type="InterPro" id="IPR051173">
    <property type="entry name" value="Ca_channel_alpha-2/delta"/>
</dbReference>
<dbReference type="InterPro" id="IPR013680">
    <property type="entry name" value="VDCC_a2/dsu"/>
</dbReference>
<dbReference type="OrthoDB" id="10054666at2759"/>